<proteinExistence type="predicted"/>
<evidence type="ECO:0000313" key="1">
    <source>
        <dbReference type="EMBL" id="XAI70119.1"/>
    </source>
</evidence>
<protein>
    <submittedName>
        <fullName evidence="1">Uncharacterized protein</fullName>
    </submittedName>
</protein>
<gene>
    <name evidence="1" type="ORF">Nican01_00106</name>
</gene>
<reference evidence="1" key="1">
    <citation type="journal article" date="2024" name="J. Gen. Virol.">
        <title>Novel phages of Pseudomonas syringae unveil numerous potential auxiliary metabolic genes.</title>
        <authorList>
            <person name="Feltin C."/>
            <person name="Garneau J.R."/>
            <person name="Morris C.E."/>
            <person name="Berard A."/>
            <person name="Torres-Barcelo C."/>
        </authorList>
    </citation>
    <scope>NUCLEOTIDE SEQUENCE</scope>
</reference>
<accession>A0AAU6W0N5</accession>
<sequence length="72" mass="7790">MSLQELFRSAKQLEAFERVALEAGYKNFNKRGALYCLSDLNVFAAGYVAGQKQALKEAMVYGEPAVGVSVAA</sequence>
<name>A0AAU6W0N5_9CAUD</name>
<organism evidence="1">
    <name type="scientific">Pseudomonas phage Nican01</name>
    <dbReference type="NCBI Taxonomy" id="3138540"/>
    <lineage>
        <taxon>Viruses</taxon>
        <taxon>Duplodnaviria</taxon>
        <taxon>Heunggongvirae</taxon>
        <taxon>Uroviricota</taxon>
        <taxon>Caudoviricetes</taxon>
        <taxon>Nickievirus</taxon>
    </lineage>
</organism>
<dbReference type="EMBL" id="PP179318">
    <property type="protein sequence ID" value="XAI70119.1"/>
    <property type="molecule type" value="Genomic_DNA"/>
</dbReference>